<protein>
    <submittedName>
        <fullName evidence="1">Uncharacterized protein</fullName>
    </submittedName>
</protein>
<name>A0A0E9XUF7_ANGAN</name>
<proteinExistence type="predicted"/>
<dbReference type="EMBL" id="GBXM01002521">
    <property type="protein sequence ID" value="JAI06057.1"/>
    <property type="molecule type" value="Transcribed_RNA"/>
</dbReference>
<organism evidence="1">
    <name type="scientific">Anguilla anguilla</name>
    <name type="common">European freshwater eel</name>
    <name type="synonym">Muraena anguilla</name>
    <dbReference type="NCBI Taxonomy" id="7936"/>
    <lineage>
        <taxon>Eukaryota</taxon>
        <taxon>Metazoa</taxon>
        <taxon>Chordata</taxon>
        <taxon>Craniata</taxon>
        <taxon>Vertebrata</taxon>
        <taxon>Euteleostomi</taxon>
        <taxon>Actinopterygii</taxon>
        <taxon>Neopterygii</taxon>
        <taxon>Teleostei</taxon>
        <taxon>Anguilliformes</taxon>
        <taxon>Anguillidae</taxon>
        <taxon>Anguilla</taxon>
    </lineage>
</organism>
<dbReference type="AlphaFoldDB" id="A0A0E9XUF7"/>
<accession>A0A0E9XUF7</accession>
<evidence type="ECO:0000313" key="1">
    <source>
        <dbReference type="EMBL" id="JAI06057.1"/>
    </source>
</evidence>
<reference evidence="1" key="2">
    <citation type="journal article" date="2015" name="Fish Shellfish Immunol.">
        <title>Early steps in the European eel (Anguilla anguilla)-Vibrio vulnificus interaction in the gills: Role of the RtxA13 toxin.</title>
        <authorList>
            <person name="Callol A."/>
            <person name="Pajuelo D."/>
            <person name="Ebbesson L."/>
            <person name="Teles M."/>
            <person name="MacKenzie S."/>
            <person name="Amaro C."/>
        </authorList>
    </citation>
    <scope>NUCLEOTIDE SEQUENCE</scope>
</reference>
<sequence length="31" mass="3768">MVHLSLILLKKGLLFFKTISFYSHYFLIYCK</sequence>
<reference evidence="1" key="1">
    <citation type="submission" date="2014-11" db="EMBL/GenBank/DDBJ databases">
        <authorList>
            <person name="Amaro Gonzalez C."/>
        </authorList>
    </citation>
    <scope>NUCLEOTIDE SEQUENCE</scope>
</reference>